<sequence>MKLGIIVGTNERSRLTYAAMNSVISSSMGDEVFVFLTMDSVRAFTKNPEVKDSDVSSKTMVEKKDEDFTGLFKKAKKSGKVKIYACSYASKLFNYSKADYNDLVDEIAGITTFMMDVEGGQVISVW</sequence>
<dbReference type="PANTHER" id="PTHR34655:SF1">
    <property type="match status" value="1"/>
</dbReference>
<accession>A0A0U3GP07</accession>
<dbReference type="PaxDb" id="1435377-SUSAZ_01690"/>
<dbReference type="InterPro" id="IPR027396">
    <property type="entry name" value="DsrEFH-like"/>
</dbReference>
<reference evidence="3 4" key="1">
    <citation type="submission" date="2015-12" db="EMBL/GenBank/DDBJ databases">
        <title>A stable core within a dynamic pangenome in Sulfolobus acidocaldarius.</title>
        <authorList>
            <person name="Anderson R."/>
            <person name="Kouris A."/>
            <person name="Seward C."/>
            <person name="Campbell K."/>
            <person name="Whitaker R."/>
        </authorList>
    </citation>
    <scope>NUCLEOTIDE SEQUENCE [LARGE SCALE GENOMIC DNA]</scope>
    <source>
        <strain evidence="1 4">GG12-C01-09</strain>
        <strain evidence="2 3">NG05B_CO5_07</strain>
    </source>
</reference>
<dbReference type="RefSeq" id="WP_011277250.1">
    <property type="nucleotide sequence ID" value="NZ_BHWZ01000001.1"/>
</dbReference>
<dbReference type="OrthoDB" id="288304at2157"/>
<dbReference type="OMA" id="VIFATMD"/>
<dbReference type="Pfam" id="PF02635">
    <property type="entry name" value="DsrE"/>
    <property type="match status" value="1"/>
</dbReference>
<evidence type="ECO:0000313" key="3">
    <source>
        <dbReference type="Proteomes" id="UP000060043"/>
    </source>
</evidence>
<gene>
    <name evidence="1" type="ORF">ATY89_04620</name>
    <name evidence="2" type="ORF">ATZ20_07645</name>
</gene>
<protein>
    <submittedName>
        <fullName evidence="2">Uncharacterized protein</fullName>
    </submittedName>
</protein>
<dbReference type="AlphaFoldDB" id="A0A0U3GP07"/>
<dbReference type="EMBL" id="CP013695">
    <property type="protein sequence ID" value="ALU32021.1"/>
    <property type="molecule type" value="Genomic_DNA"/>
</dbReference>
<evidence type="ECO:0000313" key="1">
    <source>
        <dbReference type="EMBL" id="ALU29292.1"/>
    </source>
</evidence>
<proteinExistence type="predicted"/>
<evidence type="ECO:0000313" key="4">
    <source>
        <dbReference type="Proteomes" id="UP000065473"/>
    </source>
</evidence>
<dbReference type="SUPFAM" id="SSF75169">
    <property type="entry name" value="DsrEFH-like"/>
    <property type="match status" value="1"/>
</dbReference>
<evidence type="ECO:0000313" key="2">
    <source>
        <dbReference type="EMBL" id="ALU32021.1"/>
    </source>
</evidence>
<dbReference type="EMBL" id="CP013694">
    <property type="protein sequence ID" value="ALU29292.1"/>
    <property type="molecule type" value="Genomic_DNA"/>
</dbReference>
<dbReference type="PANTHER" id="PTHR34655">
    <property type="entry name" value="CONSERVED WITHIN P. AEROPHILUM"/>
    <property type="match status" value="1"/>
</dbReference>
<organism evidence="2 3">
    <name type="scientific">Sulfolobus acidocaldarius</name>
    <dbReference type="NCBI Taxonomy" id="2285"/>
    <lineage>
        <taxon>Archaea</taxon>
        <taxon>Thermoproteota</taxon>
        <taxon>Thermoprotei</taxon>
        <taxon>Sulfolobales</taxon>
        <taxon>Sulfolobaceae</taxon>
        <taxon>Sulfolobus</taxon>
    </lineage>
</organism>
<dbReference type="STRING" id="1435377.SUSAZ_01690"/>
<dbReference type="Proteomes" id="UP000060043">
    <property type="component" value="Chromosome"/>
</dbReference>
<dbReference type="Proteomes" id="UP000065473">
    <property type="component" value="Chromosome"/>
</dbReference>
<dbReference type="GeneID" id="14550862"/>
<dbReference type="Gene3D" id="3.40.1260.10">
    <property type="entry name" value="DsrEFH-like"/>
    <property type="match status" value="1"/>
</dbReference>
<dbReference type="InterPro" id="IPR003787">
    <property type="entry name" value="Sulphur_relay_DsrE/F-like"/>
</dbReference>
<name>A0A0U3GP07_9CREN</name>